<gene>
    <name evidence="2" type="ORF">GUY60_05460</name>
</gene>
<dbReference type="AlphaFoldDB" id="A0A964UN68"/>
<keyword evidence="1" id="KW-1133">Transmembrane helix</keyword>
<dbReference type="Proteomes" id="UP000598297">
    <property type="component" value="Unassembled WGS sequence"/>
</dbReference>
<keyword evidence="3" id="KW-1185">Reference proteome</keyword>
<feature type="non-terminal residue" evidence="2">
    <location>
        <position position="85"/>
    </location>
</feature>
<evidence type="ECO:0000256" key="1">
    <source>
        <dbReference type="SAM" id="Phobius"/>
    </source>
</evidence>
<proteinExistence type="predicted"/>
<evidence type="ECO:0000313" key="2">
    <source>
        <dbReference type="EMBL" id="NBE50878.1"/>
    </source>
</evidence>
<keyword evidence="1" id="KW-0472">Membrane</keyword>
<dbReference type="OrthoDB" id="4310037at2"/>
<protein>
    <submittedName>
        <fullName evidence="2">Uncharacterized protein</fullName>
    </submittedName>
</protein>
<sequence>MATDPDQTVIPEEHAELRRSIDVGLAQVDGKLALLTQRDEQSGKDLDDLSARVAALERNRWPLPALAVLAALGALVVAIWQAVGR</sequence>
<reference evidence="2" key="1">
    <citation type="submission" date="2020-01" db="EMBL/GenBank/DDBJ databases">
        <title>Whole-genome analyses of novel actinobacteria.</title>
        <authorList>
            <person name="Sahin N."/>
        </authorList>
    </citation>
    <scope>NUCLEOTIDE SEQUENCE</scope>
    <source>
        <strain evidence="2">YC537</strain>
    </source>
</reference>
<comment type="caution">
    <text evidence="2">The sequence shown here is derived from an EMBL/GenBank/DDBJ whole genome shotgun (WGS) entry which is preliminary data.</text>
</comment>
<feature type="transmembrane region" description="Helical" evidence="1">
    <location>
        <begin position="61"/>
        <end position="83"/>
    </location>
</feature>
<dbReference type="RefSeq" id="WP_161694338.1">
    <property type="nucleotide sequence ID" value="NZ_JAAAHS010000023.1"/>
</dbReference>
<keyword evidence="1" id="KW-0812">Transmembrane</keyword>
<dbReference type="EMBL" id="JAAAHS010000023">
    <property type="protein sequence ID" value="NBE50878.1"/>
    <property type="molecule type" value="Genomic_DNA"/>
</dbReference>
<evidence type="ECO:0000313" key="3">
    <source>
        <dbReference type="Proteomes" id="UP000598297"/>
    </source>
</evidence>
<organism evidence="2 3">
    <name type="scientific">Streptomyces boluensis</name>
    <dbReference type="NCBI Taxonomy" id="1775135"/>
    <lineage>
        <taxon>Bacteria</taxon>
        <taxon>Bacillati</taxon>
        <taxon>Actinomycetota</taxon>
        <taxon>Actinomycetes</taxon>
        <taxon>Kitasatosporales</taxon>
        <taxon>Streptomycetaceae</taxon>
        <taxon>Streptomyces</taxon>
    </lineage>
</organism>
<name>A0A964UN68_9ACTN</name>
<accession>A0A964UN68</accession>